<accession>A0A8S5N0I8</accession>
<dbReference type="EMBL" id="BK015037">
    <property type="protein sequence ID" value="DAD88181.1"/>
    <property type="molecule type" value="Genomic_DNA"/>
</dbReference>
<reference evidence="1" key="1">
    <citation type="journal article" date="2021" name="Proc. Natl. Acad. Sci. U.S.A.">
        <title>A Catalog of Tens of Thousands of Viruses from Human Metagenomes Reveals Hidden Associations with Chronic Diseases.</title>
        <authorList>
            <person name="Tisza M.J."/>
            <person name="Buck C.B."/>
        </authorList>
    </citation>
    <scope>NUCLEOTIDE SEQUENCE</scope>
    <source>
        <strain evidence="1">CtXQq5</strain>
    </source>
</reference>
<evidence type="ECO:0000313" key="1">
    <source>
        <dbReference type="EMBL" id="DAD88181.1"/>
    </source>
</evidence>
<sequence length="321" mass="36346">MKKVMFLMMLLLGVKAWGQDGYFVSSKSSETIIKTVELTEEQKFVQDNFKKLNVADWYRGMRFMAIYKPDIYDMSLLRGENGAKLSDYYHQIIAVDTIVERTVSCPAGSCIRTYILFNTDTGTPLEYEFIGGIDEMRDANFNHIEGIVPLDDIDIARKLLLGKTLYSMTRLGHIDTDKGLRVIRVNKFAPYKIEEIGIGNAECPVKIVVKGNDGKKCCFLVSMNGINNVPNNFLLGDGYFHNVFSFSNPRVKYKNIPSSTWNLIIGGKVKIGMTKEHCQLSWGNPEKVNVTTGSFGTHEQWVYNGNSYLYFENGKLTAIQN</sequence>
<proteinExistence type="predicted"/>
<name>A0A8S5N0I8_9CAUD</name>
<organism evidence="1">
    <name type="scientific">Siphoviridae sp. ctXQq5</name>
    <dbReference type="NCBI Taxonomy" id="2826368"/>
    <lineage>
        <taxon>Viruses</taxon>
        <taxon>Duplodnaviria</taxon>
        <taxon>Heunggongvirae</taxon>
        <taxon>Uroviricota</taxon>
        <taxon>Caudoviricetes</taxon>
    </lineage>
</organism>
<protein>
    <submittedName>
        <fullName evidence="1">SmpA / OmlA family</fullName>
    </submittedName>
</protein>